<dbReference type="EMBL" id="QVIG01000001">
    <property type="protein sequence ID" value="RGD58231.1"/>
    <property type="molecule type" value="Genomic_DNA"/>
</dbReference>
<protein>
    <submittedName>
        <fullName evidence="1">Uncharacterized protein</fullName>
    </submittedName>
</protein>
<comment type="caution">
    <text evidence="1">The sequence shown here is derived from an EMBL/GenBank/DDBJ whole genome shotgun (WGS) entry which is preliminary data.</text>
</comment>
<evidence type="ECO:0000313" key="1">
    <source>
        <dbReference type="EMBL" id="RGD58231.1"/>
    </source>
</evidence>
<gene>
    <name evidence="1" type="ORF">DR950_10910</name>
</gene>
<evidence type="ECO:0000313" key="2">
    <source>
        <dbReference type="Proteomes" id="UP000263377"/>
    </source>
</evidence>
<name>A0A372ZR48_9ACTN</name>
<dbReference type="AlphaFoldDB" id="A0A372ZR48"/>
<dbReference type="Proteomes" id="UP000263377">
    <property type="component" value="Unassembled WGS sequence"/>
</dbReference>
<proteinExistence type="predicted"/>
<organism evidence="1 2">
    <name type="scientific">Kitasatospora xanthocidica</name>
    <dbReference type="NCBI Taxonomy" id="83382"/>
    <lineage>
        <taxon>Bacteria</taxon>
        <taxon>Bacillati</taxon>
        <taxon>Actinomycetota</taxon>
        <taxon>Actinomycetes</taxon>
        <taxon>Kitasatosporales</taxon>
        <taxon>Streptomycetaceae</taxon>
        <taxon>Kitasatospora</taxon>
    </lineage>
</organism>
<reference evidence="1 2" key="1">
    <citation type="submission" date="2018-08" db="EMBL/GenBank/DDBJ databases">
        <title>Diversity &amp; Physiological Properties of Lignin-Decomposing Actinobacteria from Soil.</title>
        <authorList>
            <person name="Roh S.G."/>
            <person name="Kim S.B."/>
        </authorList>
    </citation>
    <scope>NUCLEOTIDE SEQUENCE [LARGE SCALE GENOMIC DNA]</scope>
    <source>
        <strain evidence="1 2">MMS17-GH009</strain>
    </source>
</reference>
<sequence length="121" mass="13948">MGTFMRLIEWDREFKIWAYGFSYSRLLLRSAPRFDADERIEVLFTNVRHMSVSADVSSLSIDRIETPEESREFGLALPAAPDELFVLNSGAGYVIGTHCQWHVDHEWLDAPSHFSPFRAVK</sequence>
<keyword evidence="2" id="KW-1185">Reference proteome</keyword>
<accession>A0A372ZR48</accession>